<protein>
    <submittedName>
        <fullName evidence="1">Uncharacterized protein</fullName>
    </submittedName>
</protein>
<dbReference type="AlphaFoldDB" id="A0A5B7KHZ4"/>
<reference evidence="1 2" key="1">
    <citation type="submission" date="2019-05" db="EMBL/GenBank/DDBJ databases">
        <title>Another draft genome of Portunus trituberculatus and its Hox gene families provides insights of decapod evolution.</title>
        <authorList>
            <person name="Jeong J.-H."/>
            <person name="Song I."/>
            <person name="Kim S."/>
            <person name="Choi T."/>
            <person name="Kim D."/>
            <person name="Ryu S."/>
            <person name="Kim W."/>
        </authorList>
    </citation>
    <scope>NUCLEOTIDE SEQUENCE [LARGE SCALE GENOMIC DNA]</scope>
    <source>
        <tissue evidence="1">Muscle</tissue>
    </source>
</reference>
<dbReference type="OrthoDB" id="6380094at2759"/>
<evidence type="ECO:0000313" key="1">
    <source>
        <dbReference type="EMBL" id="MPD06474.1"/>
    </source>
</evidence>
<gene>
    <name evidence="1" type="ORF">E2C01_102288</name>
</gene>
<organism evidence="1 2">
    <name type="scientific">Portunus trituberculatus</name>
    <name type="common">Swimming crab</name>
    <name type="synonym">Neptunus trituberculatus</name>
    <dbReference type="NCBI Taxonomy" id="210409"/>
    <lineage>
        <taxon>Eukaryota</taxon>
        <taxon>Metazoa</taxon>
        <taxon>Ecdysozoa</taxon>
        <taxon>Arthropoda</taxon>
        <taxon>Crustacea</taxon>
        <taxon>Multicrustacea</taxon>
        <taxon>Malacostraca</taxon>
        <taxon>Eumalacostraca</taxon>
        <taxon>Eucarida</taxon>
        <taxon>Decapoda</taxon>
        <taxon>Pleocyemata</taxon>
        <taxon>Brachyura</taxon>
        <taxon>Eubrachyura</taxon>
        <taxon>Portunoidea</taxon>
        <taxon>Portunidae</taxon>
        <taxon>Portuninae</taxon>
        <taxon>Portunus</taxon>
    </lineage>
</organism>
<name>A0A5B7KHZ4_PORTR</name>
<keyword evidence="2" id="KW-1185">Reference proteome</keyword>
<sequence length="122" mass="14209">MSHHRKGDYTQVFKAILDSLPNEANLEDVVCDFEAAIWQAVKECMPDVHLHGCHFHWCQAVYRKTTWFQSATWDVVNWCNFKKLVRTNNDADGWHRRLNTRAGGSSVTIYKLLKDVLRKDSS</sequence>
<dbReference type="EMBL" id="VSRR010151405">
    <property type="protein sequence ID" value="MPD06474.1"/>
    <property type="molecule type" value="Genomic_DNA"/>
</dbReference>
<dbReference type="Proteomes" id="UP000324222">
    <property type="component" value="Unassembled WGS sequence"/>
</dbReference>
<comment type="caution">
    <text evidence="1">The sequence shown here is derived from an EMBL/GenBank/DDBJ whole genome shotgun (WGS) entry which is preliminary data.</text>
</comment>
<accession>A0A5B7KHZ4</accession>
<proteinExistence type="predicted"/>
<evidence type="ECO:0000313" key="2">
    <source>
        <dbReference type="Proteomes" id="UP000324222"/>
    </source>
</evidence>